<name>A0A125W8B3_ENTFL</name>
<keyword evidence="1" id="KW-0812">Transmembrane</keyword>
<reference evidence="2 3" key="1">
    <citation type="submission" date="2010-07" db="EMBL/GenBank/DDBJ databases">
        <authorList>
            <person name="Sid Ahmed O."/>
        </authorList>
    </citation>
    <scope>NUCLEOTIDE SEQUENCE [LARGE SCALE GENOMIC DNA]</scope>
    <source>
        <strain evidence="2 3">TX4248</strain>
    </source>
</reference>
<dbReference type="InterPro" id="IPR042274">
    <property type="entry name" value="YycH/YycI_2"/>
</dbReference>
<dbReference type="AlphaFoldDB" id="A0A125W8B3"/>
<dbReference type="Proteomes" id="UP000004846">
    <property type="component" value="Unassembled WGS sequence"/>
</dbReference>
<keyword evidence="1" id="KW-1133">Transmembrane helix</keyword>
<evidence type="ECO:0000313" key="3">
    <source>
        <dbReference type="Proteomes" id="UP000004846"/>
    </source>
</evidence>
<gene>
    <name evidence="2" type="ORF">HMPREF9498_00825</name>
</gene>
<dbReference type="Gene3D" id="3.30.310.160">
    <property type="entry name" value="YycH protein, domain 2"/>
    <property type="match status" value="1"/>
</dbReference>
<dbReference type="CDD" id="cd15787">
    <property type="entry name" value="YycH_N"/>
    <property type="match status" value="1"/>
</dbReference>
<dbReference type="RefSeq" id="WP_002391610.1">
    <property type="nucleotide sequence ID" value="NZ_GL454430.1"/>
</dbReference>
<protein>
    <submittedName>
        <fullName evidence="2">YycH protein</fullName>
    </submittedName>
</protein>
<dbReference type="EMBL" id="AEBR01000024">
    <property type="protein sequence ID" value="EFM83551.1"/>
    <property type="molecule type" value="Genomic_DNA"/>
</dbReference>
<dbReference type="HOGENOM" id="CLU_037125_1_0_9"/>
<organism evidence="2 3">
    <name type="scientific">Enterococcus faecalis TX4248</name>
    <dbReference type="NCBI Taxonomy" id="749495"/>
    <lineage>
        <taxon>Bacteria</taxon>
        <taxon>Bacillati</taxon>
        <taxon>Bacillota</taxon>
        <taxon>Bacilli</taxon>
        <taxon>Lactobacillales</taxon>
        <taxon>Enterococcaceae</taxon>
        <taxon>Enterococcus</taxon>
    </lineage>
</organism>
<dbReference type="Gene3D" id="3.10.450.310">
    <property type="match status" value="1"/>
</dbReference>
<comment type="caution">
    <text evidence="2">The sequence shown here is derived from an EMBL/GenBank/DDBJ whole genome shotgun (WGS) entry which is preliminary data.</text>
</comment>
<feature type="transmembrane region" description="Helical" evidence="1">
    <location>
        <begin position="7"/>
        <end position="29"/>
    </location>
</feature>
<evidence type="ECO:0000256" key="1">
    <source>
        <dbReference type="SAM" id="Phobius"/>
    </source>
</evidence>
<keyword evidence="1" id="KW-0472">Membrane</keyword>
<accession>A0A125W8B3</accession>
<proteinExistence type="predicted"/>
<sequence>MMKLSEWITRIGLILMVILSIYFSVNIWLNSAKKIPEMKSGSQVTTAVNEKAIGDVYLPLQLIRIADGKAMQSNRETLISNVQNDIKMATFGKLTQVVTKNAEQLKRYNQMEQGIELLYQGPFLISDYASIYNLSINFTNFNELTDQYFTKIQLDFNENKIRFLDYDQSNVYEAPMTVNKARLMGIINKEGLQYQDVSENTLTKQGQCYLTNDMKLKKYSYILASQPVTRFRNAFFNETEDIQTNEDSQDLTYTSKEERLFAEEKLGKIDFKGTLPEENKRDSIYNQSFSYVKRLGTNMGNLRYFDRTKDSVNYRTFVEGFPVFSNDLKGQVDIRITNNDGAAPSVTINTSVNTIQVPIPSEEEVTLESTEKLIKRLETAGAKKEKIQSAVIGYTWQTIEEVKQVVDLSPEWYVLYNNNWYTATDLVKQLPSLEVG</sequence>
<evidence type="ECO:0000313" key="2">
    <source>
        <dbReference type="EMBL" id="EFM83551.1"/>
    </source>
</evidence>